<dbReference type="PANTHER" id="PTHR47642">
    <property type="entry name" value="ATP-DEPENDENT DNA HELICASE"/>
    <property type="match status" value="1"/>
</dbReference>
<protein>
    <submittedName>
        <fullName evidence="2">PIF1-like protein</fullName>
    </submittedName>
</protein>
<dbReference type="InterPro" id="IPR049163">
    <property type="entry name" value="Pif1-like_2B_dom"/>
</dbReference>
<evidence type="ECO:0000259" key="1">
    <source>
        <dbReference type="Pfam" id="PF21530"/>
    </source>
</evidence>
<dbReference type="EMBL" id="CP111018">
    <property type="protein sequence ID" value="WAR10802.1"/>
    <property type="molecule type" value="Genomic_DNA"/>
</dbReference>
<feature type="domain" description="DNA helicase Pif1-like 2B" evidence="1">
    <location>
        <begin position="237"/>
        <end position="269"/>
    </location>
</feature>
<dbReference type="SUPFAM" id="SSF52540">
    <property type="entry name" value="P-loop containing nucleoside triphosphate hydrolases"/>
    <property type="match status" value="1"/>
</dbReference>
<keyword evidence="3" id="KW-1185">Reference proteome</keyword>
<evidence type="ECO:0000313" key="3">
    <source>
        <dbReference type="Proteomes" id="UP001164746"/>
    </source>
</evidence>
<gene>
    <name evidence="2" type="ORF">MAR_035878</name>
</gene>
<dbReference type="Gene3D" id="2.30.30.940">
    <property type="match status" value="1"/>
</dbReference>
<dbReference type="Gene3D" id="3.40.50.300">
    <property type="entry name" value="P-loop containing nucleotide triphosphate hydrolases"/>
    <property type="match status" value="1"/>
</dbReference>
<dbReference type="Proteomes" id="UP001164746">
    <property type="component" value="Chromosome 7"/>
</dbReference>
<dbReference type="CDD" id="cd18809">
    <property type="entry name" value="SF1_C_RecD"/>
    <property type="match status" value="1"/>
</dbReference>
<reference evidence="2" key="1">
    <citation type="submission" date="2022-11" db="EMBL/GenBank/DDBJ databases">
        <title>Centuries of genome instability and evolution in soft-shell clam transmissible cancer (bioRxiv).</title>
        <authorList>
            <person name="Hart S.F.M."/>
            <person name="Yonemitsu M.A."/>
            <person name="Giersch R.M."/>
            <person name="Beal B.F."/>
            <person name="Arriagada G."/>
            <person name="Davis B.W."/>
            <person name="Ostrander E.A."/>
            <person name="Goff S.P."/>
            <person name="Metzger M.J."/>
        </authorList>
    </citation>
    <scope>NUCLEOTIDE SEQUENCE</scope>
    <source>
        <strain evidence="2">MELC-2E11</strain>
        <tissue evidence="2">Siphon/mantle</tissue>
    </source>
</reference>
<dbReference type="Pfam" id="PF21530">
    <property type="entry name" value="Pif1_2B_dom"/>
    <property type="match status" value="1"/>
</dbReference>
<dbReference type="InterPro" id="IPR051055">
    <property type="entry name" value="PIF1_helicase"/>
</dbReference>
<proteinExistence type="predicted"/>
<dbReference type="InterPro" id="IPR027417">
    <property type="entry name" value="P-loop_NTPase"/>
</dbReference>
<evidence type="ECO:0000313" key="2">
    <source>
        <dbReference type="EMBL" id="WAR10802.1"/>
    </source>
</evidence>
<name>A0ABY7EP25_MYAAR</name>
<accession>A0ABY7EP25</accession>
<sequence length="447" mass="50127">MCRAKAEKKDDNGHTFAESYQKHIVVNIVIIKQKNVQSPVFTCTCESDNNIGYEPDNLHVQHADLNTCNSSSNSFDLRPAQMLDKQLDTQLNSETHKQNEVKKDLQIDNPIFVTLNGYGIMKKCLSPAVISLGTRNYTLTTDTDFDALLNRIRKGKQIPQDIKTLQTRIIEPTDTYYNRQALRIFATNAETNRHNSERLRELGQHIVHLTRRERKSASLENFSAFDNAADTGGIVKTLELSKNDRVMIVRNIDVQDGLVNGAQGIIVDFLPNFNSVHNIFKKNGNAARASAPLDLSHYDQSVVPIKRVDVSFSTSSKRSAGLQITWTQFLLKLSFAYTIHKVQGLSVDQLVLSFQHKFSGGQAYVSLSRCRTLLGLQILHFDEKKITQSSSVKKKNDNTSTDNAIGKPFPRFTGTITICTIKLFKQSKTFTPANNRKPGPPPNTGKS</sequence>
<dbReference type="PANTHER" id="PTHR47642:SF8">
    <property type="entry name" value="ATP-DEPENDENT DNA HELICASE"/>
    <property type="match status" value="1"/>
</dbReference>
<organism evidence="2 3">
    <name type="scientific">Mya arenaria</name>
    <name type="common">Soft-shell clam</name>
    <dbReference type="NCBI Taxonomy" id="6604"/>
    <lineage>
        <taxon>Eukaryota</taxon>
        <taxon>Metazoa</taxon>
        <taxon>Spiralia</taxon>
        <taxon>Lophotrochozoa</taxon>
        <taxon>Mollusca</taxon>
        <taxon>Bivalvia</taxon>
        <taxon>Autobranchia</taxon>
        <taxon>Heteroconchia</taxon>
        <taxon>Euheterodonta</taxon>
        <taxon>Imparidentia</taxon>
        <taxon>Neoheterodontei</taxon>
        <taxon>Myida</taxon>
        <taxon>Myoidea</taxon>
        <taxon>Myidae</taxon>
        <taxon>Mya</taxon>
    </lineage>
</organism>